<dbReference type="InterPro" id="IPR000182">
    <property type="entry name" value="GNAT_dom"/>
</dbReference>
<dbReference type="Proteomes" id="UP000503505">
    <property type="component" value="Chromosome"/>
</dbReference>
<dbReference type="AlphaFoldDB" id="A0AAE6WWP2"/>
<proteinExistence type="predicted"/>
<dbReference type="PROSITE" id="PS51186">
    <property type="entry name" value="GNAT"/>
    <property type="match status" value="1"/>
</dbReference>
<keyword evidence="2" id="KW-0012">Acyltransferase</keyword>
<evidence type="ECO:0000313" key="5">
    <source>
        <dbReference type="Proteomes" id="UP000503505"/>
    </source>
</evidence>
<dbReference type="PANTHER" id="PTHR10545:SF42">
    <property type="entry name" value="ACETYLTRANSFERASE"/>
    <property type="match status" value="1"/>
</dbReference>
<feature type="domain" description="N-acetyltransferase" evidence="3">
    <location>
        <begin position="7"/>
        <end position="151"/>
    </location>
</feature>
<evidence type="ECO:0000256" key="1">
    <source>
        <dbReference type="ARBA" id="ARBA00022679"/>
    </source>
</evidence>
<dbReference type="PANTHER" id="PTHR10545">
    <property type="entry name" value="DIAMINE N-ACETYLTRANSFERASE"/>
    <property type="match status" value="1"/>
</dbReference>
<organism evidence="4 5">
    <name type="scientific">Acinetobacter schindleri</name>
    <dbReference type="NCBI Taxonomy" id="108981"/>
    <lineage>
        <taxon>Bacteria</taxon>
        <taxon>Pseudomonadati</taxon>
        <taxon>Pseudomonadota</taxon>
        <taxon>Gammaproteobacteria</taxon>
        <taxon>Moraxellales</taxon>
        <taxon>Moraxellaceae</taxon>
        <taxon>Acinetobacter</taxon>
    </lineage>
</organism>
<dbReference type="Gene3D" id="3.40.630.30">
    <property type="match status" value="1"/>
</dbReference>
<protein>
    <submittedName>
        <fullName evidence="4">GNAT family N-acetyltransferase</fullName>
    </submittedName>
</protein>
<dbReference type="InterPro" id="IPR016181">
    <property type="entry name" value="Acyl_CoA_acyltransferase"/>
</dbReference>
<evidence type="ECO:0000256" key="2">
    <source>
        <dbReference type="ARBA" id="ARBA00023315"/>
    </source>
</evidence>
<name>A0AAE6WWP2_9GAMM</name>
<sequence length="151" mass="17967">MMIQDQIQIESLENITQQEWLPLWLDYQNFYQTQLSEEVNQHTWQRLTNLAFGNMYGFAAILNQQVVGIVHVIQHDSCWTLTPYAYLQDLYTHIDFRGRGVARALIEKVYIDAKQRGCDRVYWLTHESNRQAQQLYDQVAKKTGFIQYKMT</sequence>
<dbReference type="Pfam" id="PF00583">
    <property type="entry name" value="Acetyltransf_1"/>
    <property type="match status" value="1"/>
</dbReference>
<dbReference type="GeneID" id="58163385"/>
<dbReference type="RefSeq" id="WP_163166370.1">
    <property type="nucleotide sequence ID" value="NZ_CP044463.1"/>
</dbReference>
<dbReference type="InterPro" id="IPR051016">
    <property type="entry name" value="Diverse_Substrate_AcTransf"/>
</dbReference>
<dbReference type="GO" id="GO:0008080">
    <property type="term" value="F:N-acetyltransferase activity"/>
    <property type="evidence" value="ECO:0007669"/>
    <property type="project" value="TreeGrafter"/>
</dbReference>
<dbReference type="EMBL" id="CP044463">
    <property type="protein sequence ID" value="QIC67461.1"/>
    <property type="molecule type" value="Genomic_DNA"/>
</dbReference>
<evidence type="ECO:0000313" key="4">
    <source>
        <dbReference type="EMBL" id="QIC67461.1"/>
    </source>
</evidence>
<dbReference type="CDD" id="cd04301">
    <property type="entry name" value="NAT_SF"/>
    <property type="match status" value="1"/>
</dbReference>
<dbReference type="SUPFAM" id="SSF55729">
    <property type="entry name" value="Acyl-CoA N-acyltransferases (Nat)"/>
    <property type="match status" value="1"/>
</dbReference>
<accession>A0AAE6WWP2</accession>
<reference evidence="4 5" key="1">
    <citation type="submission" date="2019-09" db="EMBL/GenBank/DDBJ databases">
        <title>Non-baumannii Acinetobacter spp. carrying blaNDM-1 isolated in China.</title>
        <authorList>
            <person name="Cui C."/>
            <person name="Chen C."/>
            <person name="Sun J."/>
            <person name="Liu Y."/>
        </authorList>
    </citation>
    <scope>NUCLEOTIDE SEQUENCE [LARGE SCALE GENOMIC DNA]</scope>
    <source>
        <strain evidence="4 5">HZE23-1</strain>
    </source>
</reference>
<evidence type="ECO:0000259" key="3">
    <source>
        <dbReference type="PROSITE" id="PS51186"/>
    </source>
</evidence>
<keyword evidence="1" id="KW-0808">Transferase</keyword>
<gene>
    <name evidence="4" type="ORF">FSC10_08760</name>
</gene>